<dbReference type="EMBL" id="JACXVP010000004">
    <property type="protein sequence ID" value="KAG5613073.1"/>
    <property type="molecule type" value="Genomic_DNA"/>
</dbReference>
<name>A0A9J5ZLQ2_SOLCO</name>
<proteinExistence type="inferred from homology"/>
<sequence length="108" mass="12304">MLSIVSALFGNIRIKREEARITAWENLQKAKAEAAMRKLEMKLEKKRSSSMDKIMNKLRSAQKKAHEMRSSMLANQSHEVTRSSSKALSFRQTRQIGSLSGCFTCHAF</sequence>
<dbReference type="PANTHER" id="PTHR31471">
    <property type="entry name" value="OS02G0116800 PROTEIN"/>
    <property type="match status" value="1"/>
</dbReference>
<evidence type="ECO:0000259" key="3">
    <source>
        <dbReference type="Pfam" id="PF03763"/>
    </source>
</evidence>
<feature type="region of interest" description="Disordered" evidence="2">
    <location>
        <begin position="59"/>
        <end position="87"/>
    </location>
</feature>
<feature type="compositionally biased region" description="Polar residues" evidence="2">
    <location>
        <begin position="72"/>
        <end position="87"/>
    </location>
</feature>
<gene>
    <name evidence="4" type="ORF">H5410_024354</name>
</gene>
<dbReference type="InterPro" id="IPR005516">
    <property type="entry name" value="Remorin_C"/>
</dbReference>
<evidence type="ECO:0000256" key="1">
    <source>
        <dbReference type="ARBA" id="ARBA00005711"/>
    </source>
</evidence>
<dbReference type="PANTHER" id="PTHR31471:SF13">
    <property type="entry name" value="REMORIN FAMILY PROTEIN"/>
    <property type="match status" value="1"/>
</dbReference>
<accession>A0A9J5ZLQ2</accession>
<evidence type="ECO:0000256" key="2">
    <source>
        <dbReference type="SAM" id="MobiDB-lite"/>
    </source>
</evidence>
<dbReference type="OrthoDB" id="1291867at2759"/>
<organism evidence="4 5">
    <name type="scientific">Solanum commersonii</name>
    <name type="common">Commerson's wild potato</name>
    <name type="synonym">Commerson's nightshade</name>
    <dbReference type="NCBI Taxonomy" id="4109"/>
    <lineage>
        <taxon>Eukaryota</taxon>
        <taxon>Viridiplantae</taxon>
        <taxon>Streptophyta</taxon>
        <taxon>Embryophyta</taxon>
        <taxon>Tracheophyta</taxon>
        <taxon>Spermatophyta</taxon>
        <taxon>Magnoliopsida</taxon>
        <taxon>eudicotyledons</taxon>
        <taxon>Gunneridae</taxon>
        <taxon>Pentapetalae</taxon>
        <taxon>asterids</taxon>
        <taxon>lamiids</taxon>
        <taxon>Solanales</taxon>
        <taxon>Solanaceae</taxon>
        <taxon>Solanoideae</taxon>
        <taxon>Solaneae</taxon>
        <taxon>Solanum</taxon>
    </lineage>
</organism>
<reference evidence="4 5" key="1">
    <citation type="submission" date="2020-09" db="EMBL/GenBank/DDBJ databases">
        <title>De no assembly of potato wild relative species, Solanum commersonii.</title>
        <authorList>
            <person name="Cho K."/>
        </authorList>
    </citation>
    <scope>NUCLEOTIDE SEQUENCE [LARGE SCALE GENOMIC DNA]</scope>
    <source>
        <strain evidence="4">LZ3.2</strain>
        <tissue evidence="4">Leaf</tissue>
    </source>
</reference>
<evidence type="ECO:0000313" key="4">
    <source>
        <dbReference type="EMBL" id="KAG5613073.1"/>
    </source>
</evidence>
<comment type="caution">
    <text evidence="4">The sequence shown here is derived from an EMBL/GenBank/DDBJ whole genome shotgun (WGS) entry which is preliminary data.</text>
</comment>
<feature type="domain" description="Remorin C-terminal" evidence="3">
    <location>
        <begin position="12"/>
        <end position="96"/>
    </location>
</feature>
<keyword evidence="5" id="KW-1185">Reference proteome</keyword>
<comment type="similarity">
    <text evidence="1">Belongs to the remorin family.</text>
</comment>
<dbReference type="AlphaFoldDB" id="A0A9J5ZLQ2"/>
<dbReference type="Proteomes" id="UP000824120">
    <property type="component" value="Chromosome 4"/>
</dbReference>
<protein>
    <recommendedName>
        <fullName evidence="3">Remorin C-terminal domain-containing protein</fullName>
    </recommendedName>
</protein>
<dbReference type="Pfam" id="PF03763">
    <property type="entry name" value="Remorin_C"/>
    <property type="match status" value="1"/>
</dbReference>
<evidence type="ECO:0000313" key="5">
    <source>
        <dbReference type="Proteomes" id="UP000824120"/>
    </source>
</evidence>